<protein>
    <submittedName>
        <fullName evidence="2">Uncharacterized protein</fullName>
    </submittedName>
</protein>
<keyword evidence="3" id="KW-1185">Reference proteome</keyword>
<proteinExistence type="predicted"/>
<evidence type="ECO:0000313" key="3">
    <source>
        <dbReference type="Proteomes" id="UP001353858"/>
    </source>
</evidence>
<dbReference type="EMBL" id="JARPUR010000001">
    <property type="protein sequence ID" value="KAK4887441.1"/>
    <property type="molecule type" value="Genomic_DNA"/>
</dbReference>
<comment type="caution">
    <text evidence="2">The sequence shown here is derived from an EMBL/GenBank/DDBJ whole genome shotgun (WGS) entry which is preliminary data.</text>
</comment>
<dbReference type="GO" id="GO:0015074">
    <property type="term" value="P:DNA integration"/>
    <property type="evidence" value="ECO:0007669"/>
    <property type="project" value="InterPro"/>
</dbReference>
<dbReference type="SUPFAM" id="SSF56349">
    <property type="entry name" value="DNA breaking-rejoining enzymes"/>
    <property type="match status" value="1"/>
</dbReference>
<dbReference type="GO" id="GO:0003677">
    <property type="term" value="F:DNA binding"/>
    <property type="evidence" value="ECO:0007669"/>
    <property type="project" value="InterPro"/>
</dbReference>
<dbReference type="InterPro" id="IPR013762">
    <property type="entry name" value="Integrase-like_cat_sf"/>
</dbReference>
<evidence type="ECO:0000313" key="2">
    <source>
        <dbReference type="EMBL" id="KAK4887441.1"/>
    </source>
</evidence>
<evidence type="ECO:0000256" key="1">
    <source>
        <dbReference type="ARBA" id="ARBA00023172"/>
    </source>
</evidence>
<sequence>MENEIDCTPPEVREVAKDATKNLLPVKSKAVYEKEYVRFNKWCKNSSVRTITENSLLAYFVEMQKTKKPTSMWIVYSMLSTCLNLNKNVDISKYHKLQAFLKLNSTGDQPKKSKILDDSQINKFLNEANDQCYLGIKVLLIIGIFGACRRDDLIRLTIDDVVDYGSFLVVFLRDRKNNKSRTFTITDKGCPFQPCTILSQICQFTTTVNGNEKTIYFLSQW</sequence>
<dbReference type="GO" id="GO:0006310">
    <property type="term" value="P:DNA recombination"/>
    <property type="evidence" value="ECO:0007669"/>
    <property type="project" value="UniProtKB-KW"/>
</dbReference>
<dbReference type="InterPro" id="IPR011010">
    <property type="entry name" value="DNA_brk_join_enz"/>
</dbReference>
<dbReference type="Gene3D" id="1.10.443.10">
    <property type="entry name" value="Intergrase catalytic core"/>
    <property type="match status" value="1"/>
</dbReference>
<organism evidence="2 3">
    <name type="scientific">Aquatica leii</name>
    <dbReference type="NCBI Taxonomy" id="1421715"/>
    <lineage>
        <taxon>Eukaryota</taxon>
        <taxon>Metazoa</taxon>
        <taxon>Ecdysozoa</taxon>
        <taxon>Arthropoda</taxon>
        <taxon>Hexapoda</taxon>
        <taxon>Insecta</taxon>
        <taxon>Pterygota</taxon>
        <taxon>Neoptera</taxon>
        <taxon>Endopterygota</taxon>
        <taxon>Coleoptera</taxon>
        <taxon>Polyphaga</taxon>
        <taxon>Elateriformia</taxon>
        <taxon>Elateroidea</taxon>
        <taxon>Lampyridae</taxon>
        <taxon>Luciolinae</taxon>
        <taxon>Aquatica</taxon>
    </lineage>
</organism>
<accession>A0AAN7PP51</accession>
<name>A0AAN7PP51_9COLE</name>
<keyword evidence="1" id="KW-0233">DNA recombination</keyword>
<reference evidence="3" key="1">
    <citation type="submission" date="2023-01" db="EMBL/GenBank/DDBJ databases">
        <title>Key to firefly adult light organ development and bioluminescence: homeobox transcription factors regulate luciferase expression and transportation to peroxisome.</title>
        <authorList>
            <person name="Fu X."/>
        </authorList>
    </citation>
    <scope>NUCLEOTIDE SEQUENCE [LARGE SCALE GENOMIC DNA]</scope>
</reference>
<dbReference type="Proteomes" id="UP001353858">
    <property type="component" value="Unassembled WGS sequence"/>
</dbReference>
<gene>
    <name evidence="2" type="ORF">RN001_003712</name>
</gene>
<dbReference type="AlphaFoldDB" id="A0AAN7PP51"/>